<accession>A0A1H0LY20</accession>
<dbReference type="RefSeq" id="WP_092220210.1">
    <property type="nucleotide sequence ID" value="NZ_FNJI01000005.1"/>
</dbReference>
<protein>
    <submittedName>
        <fullName evidence="2">Zein-binding</fullName>
    </submittedName>
</protein>
<dbReference type="Pfam" id="PF04102">
    <property type="entry name" value="SlyX"/>
    <property type="match status" value="1"/>
</dbReference>
<reference evidence="2 3" key="1">
    <citation type="submission" date="2016-10" db="EMBL/GenBank/DDBJ databases">
        <authorList>
            <person name="de Groot N.N."/>
        </authorList>
    </citation>
    <scope>NUCLEOTIDE SEQUENCE [LARGE SCALE GENOMIC DNA]</scope>
    <source>
        <strain evidence="2 3">DSM 12130</strain>
    </source>
</reference>
<gene>
    <name evidence="2" type="ORF">SAMN05660330_00902</name>
</gene>
<dbReference type="AlphaFoldDB" id="A0A1H0LY20"/>
<evidence type="ECO:0000313" key="3">
    <source>
        <dbReference type="Proteomes" id="UP000199073"/>
    </source>
</evidence>
<feature type="coiled-coil region" evidence="1">
    <location>
        <begin position="23"/>
        <end position="57"/>
    </location>
</feature>
<name>A0A1H0LY20_9BACT</name>
<dbReference type="Gene3D" id="1.20.5.300">
    <property type="match status" value="1"/>
</dbReference>
<dbReference type="STRING" id="91360.SAMN05660330_00902"/>
<keyword evidence="1" id="KW-0175">Coiled coil</keyword>
<dbReference type="InterPro" id="IPR007236">
    <property type="entry name" value="SlyX"/>
</dbReference>
<sequence>MDTEIGRRLQILEEKFEYQDQTIEALNNVIIDHQQQITKLEEKIVQLQTLLQRFQAENEYPNDKKPQRY</sequence>
<keyword evidence="3" id="KW-1185">Reference proteome</keyword>
<evidence type="ECO:0000256" key="1">
    <source>
        <dbReference type="SAM" id="Coils"/>
    </source>
</evidence>
<dbReference type="EMBL" id="FNJI01000005">
    <property type="protein sequence ID" value="SDO73098.1"/>
    <property type="molecule type" value="Genomic_DNA"/>
</dbReference>
<evidence type="ECO:0000313" key="2">
    <source>
        <dbReference type="EMBL" id="SDO73098.1"/>
    </source>
</evidence>
<proteinExistence type="predicted"/>
<dbReference type="OrthoDB" id="5432630at2"/>
<organism evidence="2 3">
    <name type="scientific">Desulforhopalus singaporensis</name>
    <dbReference type="NCBI Taxonomy" id="91360"/>
    <lineage>
        <taxon>Bacteria</taxon>
        <taxon>Pseudomonadati</taxon>
        <taxon>Thermodesulfobacteriota</taxon>
        <taxon>Desulfobulbia</taxon>
        <taxon>Desulfobulbales</taxon>
        <taxon>Desulfocapsaceae</taxon>
        <taxon>Desulforhopalus</taxon>
    </lineage>
</organism>
<dbReference type="Proteomes" id="UP000199073">
    <property type="component" value="Unassembled WGS sequence"/>
</dbReference>